<feature type="region of interest" description="Disordered" evidence="1">
    <location>
        <begin position="999"/>
        <end position="1042"/>
    </location>
</feature>
<dbReference type="InterPro" id="IPR000904">
    <property type="entry name" value="Sec7_dom"/>
</dbReference>
<dbReference type="GO" id="GO:0005085">
    <property type="term" value="F:guanyl-nucleotide exchange factor activity"/>
    <property type="evidence" value="ECO:0007669"/>
    <property type="project" value="InterPro"/>
</dbReference>
<feature type="region of interest" description="Disordered" evidence="1">
    <location>
        <begin position="1396"/>
        <end position="1448"/>
    </location>
</feature>
<protein>
    <submittedName>
        <fullName evidence="4">Uncharacterized protein</fullName>
    </submittedName>
</protein>
<name>A0A2G8SE81_9APHY</name>
<feature type="compositionally biased region" description="Polar residues" evidence="1">
    <location>
        <begin position="468"/>
        <end position="483"/>
    </location>
</feature>
<evidence type="ECO:0000259" key="3">
    <source>
        <dbReference type="PROSITE" id="PS50190"/>
    </source>
</evidence>
<feature type="compositionally biased region" description="Polar residues" evidence="1">
    <location>
        <begin position="1028"/>
        <end position="1042"/>
    </location>
</feature>
<feature type="region of interest" description="Disordered" evidence="1">
    <location>
        <begin position="1250"/>
        <end position="1327"/>
    </location>
</feature>
<feature type="compositionally biased region" description="Low complexity" evidence="1">
    <location>
        <begin position="422"/>
        <end position="433"/>
    </location>
</feature>
<feature type="region of interest" description="Disordered" evidence="1">
    <location>
        <begin position="468"/>
        <end position="521"/>
    </location>
</feature>
<feature type="domain" description="PH" evidence="2">
    <location>
        <begin position="815"/>
        <end position="941"/>
    </location>
</feature>
<feature type="region of interest" description="Disordered" evidence="1">
    <location>
        <begin position="238"/>
        <end position="453"/>
    </location>
</feature>
<feature type="compositionally biased region" description="Basic and acidic residues" evidence="1">
    <location>
        <begin position="238"/>
        <end position="248"/>
    </location>
</feature>
<dbReference type="STRING" id="1077348.A0A2G8SE81"/>
<feature type="compositionally biased region" description="Pro residues" evidence="1">
    <location>
        <begin position="324"/>
        <end position="333"/>
    </location>
</feature>
<accession>A0A2G8SE81</accession>
<feature type="compositionally biased region" description="Basic and acidic residues" evidence="1">
    <location>
        <begin position="1209"/>
        <end position="1232"/>
    </location>
</feature>
<dbReference type="InterPro" id="IPR035999">
    <property type="entry name" value="Sec7_dom_sf"/>
</dbReference>
<evidence type="ECO:0000259" key="2">
    <source>
        <dbReference type="PROSITE" id="PS50003"/>
    </source>
</evidence>
<feature type="compositionally biased region" description="Low complexity" evidence="1">
    <location>
        <begin position="148"/>
        <end position="159"/>
    </location>
</feature>
<dbReference type="PROSITE" id="PS50003">
    <property type="entry name" value="PH_DOMAIN"/>
    <property type="match status" value="1"/>
</dbReference>
<evidence type="ECO:0000313" key="5">
    <source>
        <dbReference type="Proteomes" id="UP000230002"/>
    </source>
</evidence>
<dbReference type="Pfam" id="PF15410">
    <property type="entry name" value="PH_9"/>
    <property type="match status" value="1"/>
</dbReference>
<dbReference type="SMART" id="SM00233">
    <property type="entry name" value="PH"/>
    <property type="match status" value="1"/>
</dbReference>
<feature type="compositionally biased region" description="Basic and acidic residues" evidence="1">
    <location>
        <begin position="1427"/>
        <end position="1440"/>
    </location>
</feature>
<feature type="region of interest" description="Disordered" evidence="1">
    <location>
        <begin position="1205"/>
        <end position="1233"/>
    </location>
</feature>
<dbReference type="PROSITE" id="PS50190">
    <property type="entry name" value="SEC7"/>
    <property type="match status" value="1"/>
</dbReference>
<feature type="compositionally biased region" description="Polar residues" evidence="1">
    <location>
        <begin position="335"/>
        <end position="352"/>
    </location>
</feature>
<dbReference type="InterPro" id="IPR023394">
    <property type="entry name" value="Sec7_C_sf"/>
</dbReference>
<dbReference type="SUPFAM" id="SSF50729">
    <property type="entry name" value="PH domain-like"/>
    <property type="match status" value="1"/>
</dbReference>
<feature type="compositionally biased region" description="Polar residues" evidence="1">
    <location>
        <begin position="1263"/>
        <end position="1284"/>
    </location>
</feature>
<dbReference type="Pfam" id="PF01369">
    <property type="entry name" value="Sec7"/>
    <property type="match status" value="1"/>
</dbReference>
<dbReference type="InterPro" id="IPR041681">
    <property type="entry name" value="PH_9"/>
</dbReference>
<dbReference type="Proteomes" id="UP000230002">
    <property type="component" value="Unassembled WGS sequence"/>
</dbReference>
<dbReference type="InterPro" id="IPR011993">
    <property type="entry name" value="PH-like_dom_sf"/>
</dbReference>
<feature type="domain" description="SEC7" evidence="3">
    <location>
        <begin position="530"/>
        <end position="664"/>
    </location>
</feature>
<dbReference type="PANTHER" id="PTHR10663">
    <property type="entry name" value="GUANYL-NUCLEOTIDE EXCHANGE FACTOR"/>
    <property type="match status" value="1"/>
</dbReference>
<proteinExistence type="predicted"/>
<gene>
    <name evidence="4" type="ORF">GSI_06763</name>
</gene>
<dbReference type="EMBL" id="AYKW01000012">
    <property type="protein sequence ID" value="PIL32059.1"/>
    <property type="molecule type" value="Genomic_DNA"/>
</dbReference>
<dbReference type="Gene3D" id="2.30.29.30">
    <property type="entry name" value="Pleckstrin-homology domain (PH domain)/Phosphotyrosine-binding domain (PTB)"/>
    <property type="match status" value="1"/>
</dbReference>
<dbReference type="SMART" id="SM00222">
    <property type="entry name" value="Sec7"/>
    <property type="match status" value="1"/>
</dbReference>
<comment type="caution">
    <text evidence="4">The sequence shown here is derived from an EMBL/GenBank/DDBJ whole genome shotgun (WGS) entry which is preliminary data.</text>
</comment>
<sequence>MVALFGLSSKASSAKTSNDSDSLAPPPPYPTHASDSAVYAPAMTTTTTTHVVTTTTQTTTHFFSLPLWRRRGTPAYSPSNARSTDELGVMTAHLDPSSPSTVHARNKDLPPTPELSPDNLTPHSRLSPDVSPLQEGDGRPANARTVVRSGSGPSSRASSLQHVSRSSYAPSDSTHASQPTVLLARAALGLGLPHAAPASVSASSSSSEVNTVAFLPQQSPSTTDLRPPNLLVRHAKSFYKESDNRHEAPPPSAIAERRRTRGLSLGPLHLMSSDAKGKQREINVPVVAEPAESKPLTRKSSFWSRKRTSSRPEPPAPTSSTPRPTLPTFPPVSPFTINTPVPSSGLSVSNQPPDIYRRHSERTRKSSRRQDDETYRVGPPPRPSTSSVHARRRRPQRPQTADDGTLGGPRLSFFSEARPFVSSPTSSPLATPLERPPPAFPSALPEPRTRAQTNPPLLHRLSVNLFGSSTSNTHTPTSISSPNIHDATVVTSPPSSLGSSRPSLSKPSIEIPRPNSEEETPEDYLHRLVEAISKGEVATVLASSADAFHARALRAYIERFNFVGDPLDVAVRKLLMDVGLPRETQQIDRVIEAFAARYVQCNPNLFSSDDHPYILAFSLIMLHTDAFNKSNKRKMTKADYIKNTRLPGVAPEVLDCFYDNIVFAPFIFIEDPLDVNGQRGLVPEAMSRRMSTVNIPSPGGLNTSGSALLGKNTKIDPYYLITRNLLDDLRVDVYSSIPPESPYYYRGSVGSWDEDELQRAFALAVTVGVANLDHRYTSSPWFSLSVSGGPGPMFQSSLGSLPPLTPTSAGVWNVKVSKVGLMLRKEDILEGGKRAMSRKWREWCVLLTGSQLMFFRDPTLAAHIQAQSSPTNGHIVISHASLPQPEETYSVRDAIAVFDRTYTKHAHTLRLALPDGRQYLLQASDETDMNEWISGINYASAFKTAGVRMRALGLSTQDIELTGIAAAASHLKDMKHNLVHTLPVIRTWDRRLSGDLDRSSRVMVDADSAPTRPSSNGQGKASRARQDSLGSAGSDPSASPYDNSARLFKATFDEVKTELAAGRYQSLDQMSIRSTRKRAYSLESTLAAPFVSGVVHANGDTKPRLSTRPEIIRSKVEDLDSKLSLARTQLETDMRFVRNLAVLTPFQRATRDRLQGAVQQVAKRVMQVRLDIEKLVCYREVLTSDLAAEERDWQRTKHLAMRAATQKLADQREADREAERAVERERGNHPRDLASLTLSAYVNQTAPATVSSPVAIPRRENSTRGQESSTIESFRTARSGNGSVWSGRKRSSTLTFGSPKTFDSSLTSPVEMGSASTSDTSFPSPNLSERHRAVPLATQTSLESATSTEDISHEKFYTAPEMPEEQAEEWNKTRAAKRVSLVKLPSDLRISMLFGKHARDQTSTPEVAEDPASPSTPAASPASRRRSPSDHVGHVTRPMDMDAPFAVW</sequence>
<feature type="compositionally biased region" description="Polar residues" evidence="1">
    <location>
        <begin position="160"/>
        <end position="175"/>
    </location>
</feature>
<feature type="compositionally biased region" description="Low complexity" evidence="1">
    <location>
        <begin position="1411"/>
        <end position="1422"/>
    </location>
</feature>
<organism evidence="4 5">
    <name type="scientific">Ganoderma sinense ZZ0214-1</name>
    <dbReference type="NCBI Taxonomy" id="1077348"/>
    <lineage>
        <taxon>Eukaryota</taxon>
        <taxon>Fungi</taxon>
        <taxon>Dikarya</taxon>
        <taxon>Basidiomycota</taxon>
        <taxon>Agaricomycotina</taxon>
        <taxon>Agaricomycetes</taxon>
        <taxon>Polyporales</taxon>
        <taxon>Polyporaceae</taxon>
        <taxon>Ganoderma</taxon>
    </lineage>
</organism>
<dbReference type="InterPro" id="IPR001849">
    <property type="entry name" value="PH_domain"/>
</dbReference>
<dbReference type="PANTHER" id="PTHR10663:SF405">
    <property type="entry name" value="ARF GUANINE NUCLEOTIDE EXCHANGE FACTOR SYT1"/>
    <property type="match status" value="1"/>
</dbReference>
<dbReference type="GO" id="GO:0032012">
    <property type="term" value="P:regulation of ARF protein signal transduction"/>
    <property type="evidence" value="ECO:0007669"/>
    <property type="project" value="InterPro"/>
</dbReference>
<reference evidence="4 5" key="1">
    <citation type="journal article" date="2015" name="Sci. Rep.">
        <title>Chromosome-level genome map provides insights into diverse defense mechanisms in the medicinal fungus Ganoderma sinense.</title>
        <authorList>
            <person name="Zhu Y."/>
            <person name="Xu J."/>
            <person name="Sun C."/>
            <person name="Zhou S."/>
            <person name="Xu H."/>
            <person name="Nelson D.R."/>
            <person name="Qian J."/>
            <person name="Song J."/>
            <person name="Luo H."/>
            <person name="Xiang L."/>
            <person name="Li Y."/>
            <person name="Xu Z."/>
            <person name="Ji A."/>
            <person name="Wang L."/>
            <person name="Lu S."/>
            <person name="Hayward A."/>
            <person name="Sun W."/>
            <person name="Li X."/>
            <person name="Schwartz D.C."/>
            <person name="Wang Y."/>
            <person name="Chen S."/>
        </authorList>
    </citation>
    <scope>NUCLEOTIDE SEQUENCE [LARGE SCALE GENOMIC DNA]</scope>
    <source>
        <strain evidence="4 5">ZZ0214-1</strain>
    </source>
</reference>
<feature type="compositionally biased region" description="Polar residues" evidence="1">
    <location>
        <begin position="9"/>
        <end position="21"/>
    </location>
</feature>
<evidence type="ECO:0000256" key="1">
    <source>
        <dbReference type="SAM" id="MobiDB-lite"/>
    </source>
</evidence>
<feature type="region of interest" description="Disordered" evidence="1">
    <location>
        <begin position="7"/>
        <end position="35"/>
    </location>
</feature>
<feature type="compositionally biased region" description="Polar residues" evidence="1">
    <location>
        <begin position="1292"/>
        <end position="1327"/>
    </location>
</feature>
<feature type="region of interest" description="Disordered" evidence="1">
    <location>
        <begin position="91"/>
        <end position="175"/>
    </location>
</feature>
<evidence type="ECO:0000313" key="4">
    <source>
        <dbReference type="EMBL" id="PIL32059.1"/>
    </source>
</evidence>
<feature type="compositionally biased region" description="Low complexity" evidence="1">
    <location>
        <begin position="492"/>
        <end position="508"/>
    </location>
</feature>
<dbReference type="Gene3D" id="1.10.1000.11">
    <property type="entry name" value="Arf Nucleotide-binding Site Opener,domain 2"/>
    <property type="match status" value="1"/>
</dbReference>
<keyword evidence="5" id="KW-1185">Reference proteome</keyword>
<dbReference type="SUPFAM" id="SSF48425">
    <property type="entry name" value="Sec7 domain"/>
    <property type="match status" value="1"/>
</dbReference>
<dbReference type="OrthoDB" id="430364at2759"/>